<comment type="function">
    <text evidence="1">Transfers dimethylallyl groups to AMP as part of the biosynthesis of cytokinin phytohormones.</text>
</comment>
<dbReference type="GO" id="GO:0009824">
    <property type="term" value="F:AMP dimethylallyltransferase activity"/>
    <property type="evidence" value="ECO:0007669"/>
    <property type="project" value="UniProtKB-UniRule"/>
</dbReference>
<dbReference type="GO" id="GO:0009691">
    <property type="term" value="P:cytokinin biosynthetic process"/>
    <property type="evidence" value="ECO:0007669"/>
    <property type="project" value="UniProtKB-UniRule"/>
</dbReference>
<gene>
    <name evidence="8" type="ORF">XthCFBP4691_15810</name>
</gene>
<proteinExistence type="predicted"/>
<dbReference type="EMBL" id="MIGX01000097">
    <property type="protein sequence ID" value="PPT86792.1"/>
    <property type="molecule type" value="Genomic_DNA"/>
</dbReference>
<reference evidence="8 9" key="1">
    <citation type="submission" date="2016-08" db="EMBL/GenBank/DDBJ databases">
        <title>Evolution of the type three secretion system and type three effector repertoires in Xanthomonas.</title>
        <authorList>
            <person name="Merda D."/>
            <person name="Briand M."/>
            <person name="Bosis E."/>
            <person name="Rousseau C."/>
            <person name="Portier P."/>
            <person name="Jacques M.-A."/>
            <person name="Fischer-Le Saux M."/>
        </authorList>
    </citation>
    <scope>NUCLEOTIDE SEQUENCE [LARGE SCALE GENOMIC DNA]</scope>
    <source>
        <strain evidence="8 9">CFBP 4691</strain>
    </source>
</reference>
<dbReference type="Gene3D" id="1.10.287.890">
    <property type="entry name" value="Crystal structure of tRNA isopentenylpyrophosphate transferase (bh2366) domain"/>
    <property type="match status" value="1"/>
</dbReference>
<dbReference type="Gene3D" id="3.40.50.300">
    <property type="entry name" value="P-loop containing nucleotide triphosphate hydrolases"/>
    <property type="match status" value="1"/>
</dbReference>
<organism evidence="8 9">
    <name type="scientific">Xanthomonas theicola</name>
    <dbReference type="NCBI Taxonomy" id="56464"/>
    <lineage>
        <taxon>Bacteria</taxon>
        <taxon>Pseudomonadati</taxon>
        <taxon>Pseudomonadota</taxon>
        <taxon>Gammaproteobacteria</taxon>
        <taxon>Lysobacterales</taxon>
        <taxon>Lysobacteraceae</taxon>
        <taxon>Xanthomonas</taxon>
    </lineage>
</organism>
<dbReference type="Proteomes" id="UP000239898">
    <property type="component" value="Unassembled WGS sequence"/>
</dbReference>
<evidence type="ECO:0000256" key="3">
    <source>
        <dbReference type="ARBA" id="ARBA00016587"/>
    </source>
</evidence>
<evidence type="ECO:0000256" key="5">
    <source>
        <dbReference type="ARBA" id="ARBA00022712"/>
    </source>
</evidence>
<keyword evidence="5 7" id="KW-0203">Cytokinin biosynthesis</keyword>
<dbReference type="Pfam" id="PF01745">
    <property type="entry name" value="IPT"/>
    <property type="match status" value="1"/>
</dbReference>
<evidence type="ECO:0000256" key="1">
    <source>
        <dbReference type="ARBA" id="ARBA00002623"/>
    </source>
</evidence>
<evidence type="ECO:0000256" key="7">
    <source>
        <dbReference type="PIRNR" id="PIRNR000507"/>
    </source>
</evidence>
<evidence type="ECO:0000313" key="8">
    <source>
        <dbReference type="EMBL" id="PPT86792.1"/>
    </source>
</evidence>
<comment type="catalytic activity">
    <reaction evidence="6 7">
        <text>dimethylallyl diphosphate + AMP = N(6)-(dimethylallyl)adenosine 5'-phosphate + diphosphate</text>
        <dbReference type="Rhea" id="RHEA:15285"/>
        <dbReference type="ChEBI" id="CHEBI:33019"/>
        <dbReference type="ChEBI" id="CHEBI:57526"/>
        <dbReference type="ChEBI" id="CHEBI:57623"/>
        <dbReference type="ChEBI" id="CHEBI:456215"/>
        <dbReference type="EC" id="2.5.1.27"/>
    </reaction>
</comment>
<protein>
    <recommendedName>
        <fullName evidence="3 7">Adenylate dimethylallyltransferase</fullName>
        <ecNumber evidence="2 7">2.5.1.27</ecNumber>
    </recommendedName>
    <alternativeName>
        <fullName evidence="7">Isopentenyl transferase</fullName>
    </alternativeName>
</protein>
<sequence>MSTSLHLIWGPTCSGKTAASVALAERSGWPVIALDRIQCYPELATGSGRPLLSELRATRRIYIASRRLSDGIIAANEANALLKHAVDRHGGDGAVILEGGSISLLKEMMADPYWASGFRWSSHRLQLSDPDAFLDTARRRVEQMLCAGEAHPSLLEELVALWPDPALRPILEGVDGYRHAIRFARQWGVPVTRLPHMDADLKHRLVHGIAQEYLGHAQWQEQDFGKLPAGWQLATEEMPA</sequence>
<keyword evidence="4 7" id="KW-0808">Transferase</keyword>
<comment type="caution">
    <text evidence="8">The sequence shown here is derived from an EMBL/GenBank/DDBJ whole genome shotgun (WGS) entry which is preliminary data.</text>
</comment>
<dbReference type="OrthoDB" id="8293568at2"/>
<dbReference type="AlphaFoldDB" id="A0A2S6ZCH1"/>
<dbReference type="RefSeq" id="WP_128421291.1">
    <property type="nucleotide sequence ID" value="NZ_JBHSXW010000001.1"/>
</dbReference>
<dbReference type="PIRSF" id="PIRSF000507">
    <property type="entry name" value="IPT"/>
    <property type="match status" value="1"/>
</dbReference>
<dbReference type="SUPFAM" id="SSF52540">
    <property type="entry name" value="P-loop containing nucleoside triphosphate hydrolases"/>
    <property type="match status" value="1"/>
</dbReference>
<accession>A0A2S6ZCH1</accession>
<evidence type="ECO:0000256" key="6">
    <source>
        <dbReference type="ARBA" id="ARBA00047975"/>
    </source>
</evidence>
<name>A0A2S6ZCH1_9XANT</name>
<keyword evidence="9" id="KW-1185">Reference proteome</keyword>
<evidence type="ECO:0000256" key="2">
    <source>
        <dbReference type="ARBA" id="ARBA00012383"/>
    </source>
</evidence>
<dbReference type="EC" id="2.5.1.27" evidence="2 7"/>
<evidence type="ECO:0000256" key="4">
    <source>
        <dbReference type="ARBA" id="ARBA00022679"/>
    </source>
</evidence>
<evidence type="ECO:0000313" key="9">
    <source>
        <dbReference type="Proteomes" id="UP000239898"/>
    </source>
</evidence>
<dbReference type="InterPro" id="IPR002648">
    <property type="entry name" value="Tzs"/>
</dbReference>
<dbReference type="InterPro" id="IPR027417">
    <property type="entry name" value="P-loop_NTPase"/>
</dbReference>